<dbReference type="STRING" id="133383.A0A1R0GTH6"/>
<dbReference type="OrthoDB" id="5635951at2759"/>
<feature type="region of interest" description="Disordered" evidence="1">
    <location>
        <begin position="332"/>
        <end position="358"/>
    </location>
</feature>
<feature type="transmembrane region" description="Helical" evidence="2">
    <location>
        <begin position="140"/>
        <end position="161"/>
    </location>
</feature>
<name>A0A1R0GTH6_9FUNG</name>
<keyword evidence="2" id="KW-0472">Membrane</keyword>
<feature type="transmembrane region" description="Helical" evidence="2">
    <location>
        <begin position="231"/>
        <end position="253"/>
    </location>
</feature>
<keyword evidence="2" id="KW-1133">Transmembrane helix</keyword>
<organism evidence="3 4">
    <name type="scientific">Smittium mucronatum</name>
    <dbReference type="NCBI Taxonomy" id="133383"/>
    <lineage>
        <taxon>Eukaryota</taxon>
        <taxon>Fungi</taxon>
        <taxon>Fungi incertae sedis</taxon>
        <taxon>Zoopagomycota</taxon>
        <taxon>Kickxellomycotina</taxon>
        <taxon>Harpellomycetes</taxon>
        <taxon>Harpellales</taxon>
        <taxon>Legeriomycetaceae</taxon>
        <taxon>Smittium</taxon>
    </lineage>
</organism>
<dbReference type="Proteomes" id="UP000187455">
    <property type="component" value="Unassembled WGS sequence"/>
</dbReference>
<evidence type="ECO:0000256" key="1">
    <source>
        <dbReference type="SAM" id="MobiDB-lite"/>
    </source>
</evidence>
<feature type="compositionally biased region" description="Low complexity" evidence="1">
    <location>
        <begin position="340"/>
        <end position="350"/>
    </location>
</feature>
<sequence>MSILWKTVYSFIITSFITQSILFIYNIATISKPNGVCYDCQVLCRFLVIPTRTKNEPNIDPTHSTLARSKVVYSTNLATYFSIILLCIIYSIVCSFVVAYFLHVSQQRLENIRREQPLSQAIDEESQEVRKYFYRIIKRTIQYPVVIFVTSILALIWLLIINQRIVHLINMSEANFSPLEFKNLNSTGFNDSPTSYKNLYLRIVSNLIIDTNSSSNGDVIYDTLPNTSINMVYFFMHLFFTFGGIHLLLAFIFETPIKGILLKSFSKSSLYKRFKTKKSPNSQTGSSTVNSSQISNDLPQNLFKPSFLNIELRESSSNTFICHSLNNPASQDHHLETLPSSDSNSDTVSSRYKDDHIS</sequence>
<keyword evidence="2" id="KW-0812">Transmembrane</keyword>
<evidence type="ECO:0000313" key="4">
    <source>
        <dbReference type="Proteomes" id="UP000187455"/>
    </source>
</evidence>
<protein>
    <submittedName>
        <fullName evidence="3">Uncharacterized protein</fullName>
    </submittedName>
</protein>
<feature type="transmembrane region" description="Helical" evidence="2">
    <location>
        <begin position="80"/>
        <end position="104"/>
    </location>
</feature>
<evidence type="ECO:0000256" key="2">
    <source>
        <dbReference type="SAM" id="Phobius"/>
    </source>
</evidence>
<keyword evidence="4" id="KW-1185">Reference proteome</keyword>
<accession>A0A1R0GTH6</accession>
<proteinExistence type="predicted"/>
<gene>
    <name evidence="3" type="ORF">AYI68_g5728</name>
</gene>
<comment type="caution">
    <text evidence="3">The sequence shown here is derived from an EMBL/GenBank/DDBJ whole genome shotgun (WGS) entry which is preliminary data.</text>
</comment>
<reference evidence="3 4" key="1">
    <citation type="journal article" date="2016" name="Mol. Biol. Evol.">
        <title>Genome-Wide Survey of Gut Fungi (Harpellales) Reveals the First Horizontally Transferred Ubiquitin Gene from a Mosquito Host.</title>
        <authorList>
            <person name="Wang Y."/>
            <person name="White M.M."/>
            <person name="Kvist S."/>
            <person name="Moncalvo J.M."/>
        </authorList>
    </citation>
    <scope>NUCLEOTIDE SEQUENCE [LARGE SCALE GENOMIC DNA]</scope>
    <source>
        <strain evidence="3 4">ALG-7-W6</strain>
    </source>
</reference>
<dbReference type="EMBL" id="LSSL01003693">
    <property type="protein sequence ID" value="OLY80181.1"/>
    <property type="molecule type" value="Genomic_DNA"/>
</dbReference>
<dbReference type="AlphaFoldDB" id="A0A1R0GTH6"/>
<feature type="transmembrane region" description="Helical" evidence="2">
    <location>
        <begin position="7"/>
        <end position="28"/>
    </location>
</feature>
<evidence type="ECO:0000313" key="3">
    <source>
        <dbReference type="EMBL" id="OLY80181.1"/>
    </source>
</evidence>